<dbReference type="PANTHER" id="PTHR33418:SF1">
    <property type="entry name" value="HELICASE-ASSOCIATED DOMAIN-CONTAINING PROTEIN"/>
    <property type="match status" value="1"/>
</dbReference>
<proteinExistence type="predicted"/>
<dbReference type="AlphaFoldDB" id="A0A9X3D1K1"/>
<dbReference type="PANTHER" id="PTHR33418">
    <property type="entry name" value="HELICASE-ASSOCIATED"/>
    <property type="match status" value="1"/>
</dbReference>
<accession>A0A9X3D1K1</accession>
<evidence type="ECO:0000259" key="1">
    <source>
        <dbReference type="Pfam" id="PF03457"/>
    </source>
</evidence>
<gene>
    <name evidence="2" type="ORF">OSB52_03185</name>
</gene>
<name>A0A9X3D1K1_9ACTN</name>
<evidence type="ECO:0000313" key="2">
    <source>
        <dbReference type="EMBL" id="MCX2963092.1"/>
    </source>
</evidence>
<dbReference type="Pfam" id="PF03457">
    <property type="entry name" value="HA"/>
    <property type="match status" value="3"/>
</dbReference>
<feature type="domain" description="Helicase-associated" evidence="1">
    <location>
        <begin position="75"/>
        <end position="132"/>
    </location>
</feature>
<organism evidence="2 3">
    <name type="scientific">Gordonia aquimaris</name>
    <dbReference type="NCBI Taxonomy" id="2984863"/>
    <lineage>
        <taxon>Bacteria</taxon>
        <taxon>Bacillati</taxon>
        <taxon>Actinomycetota</taxon>
        <taxon>Actinomycetes</taxon>
        <taxon>Mycobacteriales</taxon>
        <taxon>Gordoniaceae</taxon>
        <taxon>Gordonia</taxon>
    </lineage>
</organism>
<evidence type="ECO:0000313" key="3">
    <source>
        <dbReference type="Proteomes" id="UP001143347"/>
    </source>
</evidence>
<dbReference type="Gene3D" id="6.10.140.530">
    <property type="match status" value="3"/>
</dbReference>
<feature type="domain" description="Helicase-associated" evidence="1">
    <location>
        <begin position="5"/>
        <end position="63"/>
    </location>
</feature>
<comment type="caution">
    <text evidence="2">The sequence shown here is derived from an EMBL/GenBank/DDBJ whole genome shotgun (WGS) entry which is preliminary data.</text>
</comment>
<dbReference type="EMBL" id="JAPKFM010000002">
    <property type="protein sequence ID" value="MCX2963092.1"/>
    <property type="molecule type" value="Genomic_DNA"/>
</dbReference>
<dbReference type="Proteomes" id="UP001143347">
    <property type="component" value="Unassembled WGS sequence"/>
</dbReference>
<reference evidence="2" key="1">
    <citation type="submission" date="2022-10" db="EMBL/GenBank/DDBJ databases">
        <title>WGS of marine actinomycetes from Thailand.</title>
        <authorList>
            <person name="Thawai C."/>
        </authorList>
    </citation>
    <scope>NUCLEOTIDE SEQUENCE</scope>
    <source>
        <strain evidence="2">SW21</strain>
    </source>
</reference>
<keyword evidence="3" id="KW-1185">Reference proteome</keyword>
<dbReference type="InterPro" id="IPR005114">
    <property type="entry name" value="Helicase_assoc"/>
</dbReference>
<dbReference type="RefSeq" id="WP_005179533.1">
    <property type="nucleotide sequence ID" value="NZ_JAPKFM010000002.1"/>
</dbReference>
<protein>
    <submittedName>
        <fullName evidence="2">Helicase associated domain-containing protein</fullName>
    </submittedName>
</protein>
<feature type="domain" description="Helicase-associated" evidence="1">
    <location>
        <begin position="150"/>
        <end position="207"/>
    </location>
</feature>
<sequence length="229" mass="26462">MSSYEERFEAGLAHLHRYVAAHGSSSPPHGSTIDGFLIGSWVGSRRTEYRRGRLSAERIRRIETEFPDWRWNVREAMFDVGLAHLRRYVATHGTSRVGYDEVVDGFPLGQWTRDRRADFRTGRLSAERIEVFEREFPDWQWTPQTAVFAAAFETGIGHLHRYVAAHGTPNAPRRDVIDGFPIGTWIQSRRADYRKGRLSAERIRRIETEFPDWQWTIRTSSTQGTIGGL</sequence>